<dbReference type="PANTHER" id="PTHR23131:SF0">
    <property type="entry name" value="ENDORIBONUCLEASE LACTB2"/>
    <property type="match status" value="1"/>
</dbReference>
<proteinExistence type="predicted"/>
<keyword evidence="3" id="KW-1185">Reference proteome</keyword>
<gene>
    <name evidence="2" type="ORF">FJM51_12175</name>
</gene>
<dbReference type="PANTHER" id="PTHR23131">
    <property type="entry name" value="ENDORIBONUCLEASE LACTB2"/>
    <property type="match status" value="1"/>
</dbReference>
<sequence>MAEDPFERDHAPPIGAAERLAPGVRVVTAPNAGPMTFTGTRTYLVGEGQVAVIDPGPDDARHREAVARALGPGETVVAVLVTHAHRDHSEGAAAMGARLGAEVLAHGDPVGARAPGMARLAGDLGLGGGEGLVPGFAPDRRIGEGEVIAAPGLTLAALATPGHTADHLSFVYREGAALFSGDLVMGWSTTMISPPDGDLAAYRESLGRLRERGEGVYYPGHGAAVTRPGRLIGHMLAHRAAREAQVLDMLAKGPARVPELVEAMYRGLDPKLRGAAARTVLAHLVDLAGRERVAVEGSGAGALYGLA</sequence>
<comment type="caution">
    <text evidence="2">The sequence shown here is derived from an EMBL/GenBank/DDBJ whole genome shotgun (WGS) entry which is preliminary data.</text>
</comment>
<dbReference type="InterPro" id="IPR041516">
    <property type="entry name" value="LACTB2_WH"/>
</dbReference>
<dbReference type="EMBL" id="VFRP01000011">
    <property type="protein sequence ID" value="TPE50140.1"/>
    <property type="molecule type" value="Genomic_DNA"/>
</dbReference>
<accession>A0A501WP73</accession>
<dbReference type="GO" id="GO:0016787">
    <property type="term" value="F:hydrolase activity"/>
    <property type="evidence" value="ECO:0007669"/>
    <property type="project" value="UniProtKB-KW"/>
</dbReference>
<dbReference type="Pfam" id="PF00753">
    <property type="entry name" value="Lactamase_B"/>
    <property type="match status" value="1"/>
</dbReference>
<evidence type="ECO:0000313" key="2">
    <source>
        <dbReference type="EMBL" id="TPE50140.1"/>
    </source>
</evidence>
<protein>
    <submittedName>
        <fullName evidence="2">MBL fold metallo-hydrolase</fullName>
    </submittedName>
</protein>
<evidence type="ECO:0000259" key="1">
    <source>
        <dbReference type="SMART" id="SM00849"/>
    </source>
</evidence>
<dbReference type="Gene3D" id="3.60.15.10">
    <property type="entry name" value="Ribonuclease Z/Hydroxyacylglutathione hydrolase-like"/>
    <property type="match status" value="1"/>
</dbReference>
<dbReference type="AlphaFoldDB" id="A0A501WP73"/>
<dbReference type="RefSeq" id="WP_140454424.1">
    <property type="nucleotide sequence ID" value="NZ_VFRP01000011.1"/>
</dbReference>
<reference evidence="2 3" key="1">
    <citation type="submission" date="2019-06" db="EMBL/GenBank/DDBJ databases">
        <title>A novel bacterium of genus Amaricoccus, isolated from marine sediment.</title>
        <authorList>
            <person name="Huang H."/>
            <person name="Mo K."/>
            <person name="Hu Y."/>
        </authorList>
    </citation>
    <scope>NUCLEOTIDE SEQUENCE [LARGE SCALE GENOMIC DNA]</scope>
    <source>
        <strain evidence="2 3">HB172011</strain>
    </source>
</reference>
<dbReference type="InterPro" id="IPR050662">
    <property type="entry name" value="Sec-metab_biosynth-thioest"/>
</dbReference>
<dbReference type="Gene3D" id="1.10.10.10">
    <property type="entry name" value="Winged helix-like DNA-binding domain superfamily/Winged helix DNA-binding domain"/>
    <property type="match status" value="1"/>
</dbReference>
<dbReference type="Proteomes" id="UP000319255">
    <property type="component" value="Unassembled WGS sequence"/>
</dbReference>
<dbReference type="Pfam" id="PF17778">
    <property type="entry name" value="WHD_BLACT"/>
    <property type="match status" value="1"/>
</dbReference>
<dbReference type="SUPFAM" id="SSF56281">
    <property type="entry name" value="Metallo-hydrolase/oxidoreductase"/>
    <property type="match status" value="1"/>
</dbReference>
<dbReference type="CDD" id="cd16278">
    <property type="entry name" value="metallo-hydrolase-like_MBL-fold"/>
    <property type="match status" value="1"/>
</dbReference>
<organism evidence="2 3">
    <name type="scientific">Amaricoccus solimangrovi</name>
    <dbReference type="NCBI Taxonomy" id="2589815"/>
    <lineage>
        <taxon>Bacteria</taxon>
        <taxon>Pseudomonadati</taxon>
        <taxon>Pseudomonadota</taxon>
        <taxon>Alphaproteobacteria</taxon>
        <taxon>Rhodobacterales</taxon>
        <taxon>Paracoccaceae</taxon>
        <taxon>Amaricoccus</taxon>
    </lineage>
</organism>
<keyword evidence="2" id="KW-0378">Hydrolase</keyword>
<evidence type="ECO:0000313" key="3">
    <source>
        <dbReference type="Proteomes" id="UP000319255"/>
    </source>
</evidence>
<dbReference type="InterPro" id="IPR001279">
    <property type="entry name" value="Metallo-B-lactamas"/>
</dbReference>
<dbReference type="InterPro" id="IPR036388">
    <property type="entry name" value="WH-like_DNA-bd_sf"/>
</dbReference>
<dbReference type="SMART" id="SM00849">
    <property type="entry name" value="Lactamase_B"/>
    <property type="match status" value="1"/>
</dbReference>
<dbReference type="InterPro" id="IPR036866">
    <property type="entry name" value="RibonucZ/Hydroxyglut_hydro"/>
</dbReference>
<dbReference type="OrthoDB" id="9788263at2"/>
<name>A0A501WP73_9RHOB</name>
<feature type="domain" description="Metallo-beta-lactamase" evidence="1">
    <location>
        <begin position="39"/>
        <end position="221"/>
    </location>
</feature>